<reference evidence="14" key="1">
    <citation type="journal article" date="2019" name="PeerJ">
        <title>Genes of the pig, Sus scrofa, reconstructed with EvidentialGene.</title>
        <authorList>
            <person name="Gilbert D.G."/>
        </authorList>
    </citation>
    <scope>NUCLEOTIDE SEQUENCE</scope>
</reference>
<dbReference type="Gene3D" id="3.10.100.10">
    <property type="entry name" value="Mannose-Binding Protein A, subunit A"/>
    <property type="match status" value="1"/>
</dbReference>
<evidence type="ECO:0000256" key="10">
    <source>
        <dbReference type="ARBA" id="ARBA00023180"/>
    </source>
</evidence>
<dbReference type="AlphaFoldDB" id="A0A480RTW0"/>
<dbReference type="GO" id="GO:0005886">
    <property type="term" value="C:plasma membrane"/>
    <property type="evidence" value="ECO:0007669"/>
    <property type="project" value="UniProtKB-ARBA"/>
</dbReference>
<dbReference type="InterPro" id="IPR016186">
    <property type="entry name" value="C-type_lectin-like/link_sf"/>
</dbReference>
<dbReference type="InterPro" id="IPR052013">
    <property type="entry name" value="Mouse_KLRs"/>
</dbReference>
<dbReference type="PROSITE" id="PS50041">
    <property type="entry name" value="C_TYPE_LECTIN_2"/>
    <property type="match status" value="1"/>
</dbReference>
<keyword evidence="2 12" id="KW-0812">Transmembrane</keyword>
<dbReference type="Pfam" id="PF00059">
    <property type="entry name" value="Lectin_C"/>
    <property type="match status" value="1"/>
</dbReference>
<evidence type="ECO:0000256" key="7">
    <source>
        <dbReference type="ARBA" id="ARBA00023136"/>
    </source>
</evidence>
<dbReference type="InterPro" id="IPR013600">
    <property type="entry name" value="Ly49_N"/>
</dbReference>
<dbReference type="EMBL" id="DQIR01182542">
    <property type="protein sequence ID" value="HDB38019.1"/>
    <property type="molecule type" value="Transcribed_RNA"/>
</dbReference>
<protein>
    <submittedName>
        <fullName evidence="14">Killer cell lectin-like receptor subfamily A, member 1</fullName>
    </submittedName>
</protein>
<keyword evidence="8" id="KW-1015">Disulfide bond</keyword>
<evidence type="ECO:0000256" key="8">
    <source>
        <dbReference type="ARBA" id="ARBA00023157"/>
    </source>
</evidence>
<comment type="subcellular location">
    <subcellularLocation>
        <location evidence="1">Membrane</location>
        <topology evidence="1">Single-pass type II membrane protein</topology>
    </subcellularLocation>
</comment>
<dbReference type="InterPro" id="IPR033992">
    <property type="entry name" value="NKR-like_CTLD"/>
</dbReference>
<dbReference type="GO" id="GO:0007155">
    <property type="term" value="P:cell adhesion"/>
    <property type="evidence" value="ECO:0007669"/>
    <property type="project" value="UniProtKB-KW"/>
</dbReference>
<dbReference type="SUPFAM" id="SSF56436">
    <property type="entry name" value="C-type lectin-like"/>
    <property type="match status" value="1"/>
</dbReference>
<dbReference type="InterPro" id="IPR016187">
    <property type="entry name" value="CTDL_fold"/>
</dbReference>
<feature type="compositionally biased region" description="Polar residues" evidence="11">
    <location>
        <begin position="1"/>
        <end position="23"/>
    </location>
</feature>
<sequence>MNDQEVTYSSLTFLPSPSESQNRLRPGGTQKPGKTDEKEFSVLWHRIAVILGILCFLLLVTVIVLGTKTFQYIQEKHQQEEILRNLTQKYHLMQNENYLNEQLLTNKTLEYSILYNQRKGCCRKMDVFSKPLQNTGHLNEGRLSCWRGNFYYFTTKNQDWSKCKETCKNYASSLLKIDDNDELIFLQSQIYQNFYWIGLSFNEMESKWKWIDNSTSYGLNLKIRNFSSGRGECAFLTSTRVTHISCSNTYSCICKKIIDFFN</sequence>
<dbReference type="Pfam" id="PF08391">
    <property type="entry name" value="Ly49"/>
    <property type="match status" value="1"/>
</dbReference>
<dbReference type="EMBL" id="DQIR01182541">
    <property type="protein sequence ID" value="HDB38018.1"/>
    <property type="molecule type" value="Transcribed_RNA"/>
</dbReference>
<keyword evidence="3 14" id="KW-0430">Lectin</keyword>
<feature type="transmembrane region" description="Helical" evidence="12">
    <location>
        <begin position="43"/>
        <end position="66"/>
    </location>
</feature>
<evidence type="ECO:0000256" key="12">
    <source>
        <dbReference type="SAM" id="Phobius"/>
    </source>
</evidence>
<evidence type="ECO:0000256" key="2">
    <source>
        <dbReference type="ARBA" id="ARBA00022692"/>
    </source>
</evidence>
<keyword evidence="7 12" id="KW-0472">Membrane</keyword>
<evidence type="ECO:0000256" key="1">
    <source>
        <dbReference type="ARBA" id="ARBA00004606"/>
    </source>
</evidence>
<keyword evidence="4" id="KW-0130">Cell adhesion</keyword>
<dbReference type="PANTHER" id="PTHR46329">
    <property type="entry name" value="KILLER CELL LECTIN-LIKE RECEPTOR 2"/>
    <property type="match status" value="1"/>
</dbReference>
<dbReference type="GO" id="GO:0030246">
    <property type="term" value="F:carbohydrate binding"/>
    <property type="evidence" value="ECO:0007669"/>
    <property type="project" value="UniProtKB-KW"/>
</dbReference>
<keyword evidence="6 12" id="KW-1133">Transmembrane helix</keyword>
<dbReference type="CDD" id="cd03593">
    <property type="entry name" value="CLECT_NK_receptors_like"/>
    <property type="match status" value="1"/>
</dbReference>
<feature type="domain" description="C-type lectin" evidence="13">
    <location>
        <begin position="146"/>
        <end position="255"/>
    </location>
</feature>
<evidence type="ECO:0000256" key="11">
    <source>
        <dbReference type="SAM" id="MobiDB-lite"/>
    </source>
</evidence>
<dbReference type="SMART" id="SM00034">
    <property type="entry name" value="CLECT"/>
    <property type="match status" value="1"/>
</dbReference>
<dbReference type="InterPro" id="IPR001304">
    <property type="entry name" value="C-type_lectin-like"/>
</dbReference>
<evidence type="ECO:0000256" key="9">
    <source>
        <dbReference type="ARBA" id="ARBA00023170"/>
    </source>
</evidence>
<keyword evidence="9 14" id="KW-0675">Receptor</keyword>
<evidence type="ECO:0000313" key="14">
    <source>
        <dbReference type="EMBL" id="HDB38018.1"/>
    </source>
</evidence>
<evidence type="ECO:0000259" key="13">
    <source>
        <dbReference type="PROSITE" id="PS50041"/>
    </source>
</evidence>
<keyword evidence="5" id="KW-0735">Signal-anchor</keyword>
<proteinExistence type="predicted"/>
<feature type="region of interest" description="Disordered" evidence="11">
    <location>
        <begin position="1"/>
        <end position="35"/>
    </location>
</feature>
<keyword evidence="10" id="KW-0325">Glycoprotein</keyword>
<organism evidence="14">
    <name type="scientific">Sus scrofa</name>
    <name type="common">Pig</name>
    <dbReference type="NCBI Taxonomy" id="9823"/>
    <lineage>
        <taxon>Eukaryota</taxon>
        <taxon>Metazoa</taxon>
        <taxon>Chordata</taxon>
        <taxon>Craniata</taxon>
        <taxon>Vertebrata</taxon>
        <taxon>Euteleostomi</taxon>
        <taxon>Mammalia</taxon>
        <taxon>Eutheria</taxon>
        <taxon>Laurasiatheria</taxon>
        <taxon>Artiodactyla</taxon>
        <taxon>Suina</taxon>
        <taxon>Suidae</taxon>
        <taxon>Sus</taxon>
    </lineage>
</organism>
<dbReference type="PANTHER" id="PTHR46329:SF1">
    <property type="entry name" value="KILLER CELL LECTIN-LIKE RECEPTOR 2"/>
    <property type="match status" value="1"/>
</dbReference>
<evidence type="ECO:0000256" key="4">
    <source>
        <dbReference type="ARBA" id="ARBA00022889"/>
    </source>
</evidence>
<evidence type="ECO:0000256" key="3">
    <source>
        <dbReference type="ARBA" id="ARBA00022734"/>
    </source>
</evidence>
<evidence type="ECO:0000256" key="5">
    <source>
        <dbReference type="ARBA" id="ARBA00022968"/>
    </source>
</evidence>
<accession>A0A480RTW0</accession>
<name>A0A480RTW0_PIG</name>
<evidence type="ECO:0000256" key="6">
    <source>
        <dbReference type="ARBA" id="ARBA00022989"/>
    </source>
</evidence>